<evidence type="ECO:0000259" key="1">
    <source>
        <dbReference type="PROSITE" id="PS51186"/>
    </source>
</evidence>
<dbReference type="RefSeq" id="WP_344158849.1">
    <property type="nucleotide sequence ID" value="NZ_BAAANF010000019.1"/>
</dbReference>
<dbReference type="SUPFAM" id="SSF55729">
    <property type="entry name" value="Acyl-CoA N-acyltransferases (Nat)"/>
    <property type="match status" value="1"/>
</dbReference>
<protein>
    <recommendedName>
        <fullName evidence="1">N-acetyltransferase domain-containing protein</fullName>
    </recommendedName>
</protein>
<feature type="domain" description="N-acetyltransferase" evidence="1">
    <location>
        <begin position="106"/>
        <end position="236"/>
    </location>
</feature>
<reference evidence="3" key="1">
    <citation type="journal article" date="2019" name="Int. J. Syst. Evol. Microbiol.">
        <title>The Global Catalogue of Microorganisms (GCM) 10K type strain sequencing project: providing services to taxonomists for standard genome sequencing and annotation.</title>
        <authorList>
            <consortium name="The Broad Institute Genomics Platform"/>
            <consortium name="The Broad Institute Genome Sequencing Center for Infectious Disease"/>
            <person name="Wu L."/>
            <person name="Ma J."/>
        </authorList>
    </citation>
    <scope>NUCLEOTIDE SEQUENCE [LARGE SCALE GENOMIC DNA]</scope>
    <source>
        <strain evidence="3">JCM 14307</strain>
    </source>
</reference>
<proteinExistence type="predicted"/>
<comment type="caution">
    <text evidence="2">The sequence shown here is derived from an EMBL/GenBank/DDBJ whole genome shotgun (WGS) entry which is preliminary data.</text>
</comment>
<dbReference type="EMBL" id="BAAANF010000019">
    <property type="protein sequence ID" value="GAA1703397.1"/>
    <property type="molecule type" value="Genomic_DNA"/>
</dbReference>
<dbReference type="Pfam" id="PF13673">
    <property type="entry name" value="Acetyltransf_10"/>
    <property type="match status" value="1"/>
</dbReference>
<organism evidence="2 3">
    <name type="scientific">Kribbella yunnanensis</name>
    <dbReference type="NCBI Taxonomy" id="190194"/>
    <lineage>
        <taxon>Bacteria</taxon>
        <taxon>Bacillati</taxon>
        <taxon>Actinomycetota</taxon>
        <taxon>Actinomycetes</taxon>
        <taxon>Propionibacteriales</taxon>
        <taxon>Kribbellaceae</taxon>
        <taxon>Kribbella</taxon>
    </lineage>
</organism>
<dbReference type="InterPro" id="IPR000182">
    <property type="entry name" value="GNAT_dom"/>
</dbReference>
<gene>
    <name evidence="2" type="ORF">GCM10009745_58550</name>
</gene>
<evidence type="ECO:0000313" key="2">
    <source>
        <dbReference type="EMBL" id="GAA1703397.1"/>
    </source>
</evidence>
<dbReference type="PROSITE" id="PS51186">
    <property type="entry name" value="GNAT"/>
    <property type="match status" value="1"/>
</dbReference>
<name>A0ABN2IE72_9ACTN</name>
<dbReference type="Proteomes" id="UP001500280">
    <property type="component" value="Unassembled WGS sequence"/>
</dbReference>
<accession>A0ABN2IE72</accession>
<evidence type="ECO:0000313" key="3">
    <source>
        <dbReference type="Proteomes" id="UP001500280"/>
    </source>
</evidence>
<dbReference type="InterPro" id="IPR016181">
    <property type="entry name" value="Acyl_CoA_acyltransferase"/>
</dbReference>
<sequence>MNDLLLANKNGAAFWRALGRARGYELIERPGFVAALDPVRNGLRVVLTSPEPPTADLDELTELLKARSWPRVTIEDPYGVVSPPLIPARLPVMIRAAAPVPEPTVEVVHVQTEEQLAEVDRIVVEGFPIPHFQPSGTAAAIAPGLLTTPGFDAYLIAVEGRWAAAGATITQDDVAGIYFVTTLPEFRGQGLARQLMYGVLRQLDPLPVTLTAAEPAQHLYRSLGFTTIAEATWWSS</sequence>
<dbReference type="Gene3D" id="3.40.630.30">
    <property type="match status" value="1"/>
</dbReference>
<keyword evidence="3" id="KW-1185">Reference proteome</keyword>
<dbReference type="CDD" id="cd04301">
    <property type="entry name" value="NAT_SF"/>
    <property type="match status" value="1"/>
</dbReference>